<evidence type="ECO:0000313" key="3">
    <source>
        <dbReference type="Proteomes" id="UP000031668"/>
    </source>
</evidence>
<keyword evidence="3" id="KW-1185">Reference proteome</keyword>
<gene>
    <name evidence="2" type="ORF">RF11_14109</name>
</gene>
<dbReference type="AlphaFoldDB" id="A0A0C2I8Z2"/>
<dbReference type="EMBL" id="JWZT01005286">
    <property type="protein sequence ID" value="KII61673.1"/>
    <property type="molecule type" value="Genomic_DNA"/>
</dbReference>
<protein>
    <recommendedName>
        <fullName evidence="4">Cystatin domain-containing protein</fullName>
    </recommendedName>
</protein>
<evidence type="ECO:0000313" key="2">
    <source>
        <dbReference type="EMBL" id="KII61673.1"/>
    </source>
</evidence>
<accession>A0A0C2I8Z2</accession>
<reference evidence="2 3" key="1">
    <citation type="journal article" date="2014" name="Genome Biol. Evol.">
        <title>The genome of the myxosporean Thelohanellus kitauei shows adaptations to nutrient acquisition within its fish host.</title>
        <authorList>
            <person name="Yang Y."/>
            <person name="Xiong J."/>
            <person name="Zhou Z."/>
            <person name="Huo F."/>
            <person name="Miao W."/>
            <person name="Ran C."/>
            <person name="Liu Y."/>
            <person name="Zhang J."/>
            <person name="Feng J."/>
            <person name="Wang M."/>
            <person name="Wang M."/>
            <person name="Wang L."/>
            <person name="Yao B."/>
        </authorList>
    </citation>
    <scope>NUCLEOTIDE SEQUENCE [LARGE SCALE GENOMIC DNA]</scope>
    <source>
        <strain evidence="2">Wuqing</strain>
    </source>
</reference>
<evidence type="ECO:0008006" key="4">
    <source>
        <dbReference type="Google" id="ProtNLM"/>
    </source>
</evidence>
<proteinExistence type="predicted"/>
<organism evidence="2 3">
    <name type="scientific">Thelohanellus kitauei</name>
    <name type="common">Myxosporean</name>
    <dbReference type="NCBI Taxonomy" id="669202"/>
    <lineage>
        <taxon>Eukaryota</taxon>
        <taxon>Metazoa</taxon>
        <taxon>Cnidaria</taxon>
        <taxon>Myxozoa</taxon>
        <taxon>Myxosporea</taxon>
        <taxon>Bivalvulida</taxon>
        <taxon>Platysporina</taxon>
        <taxon>Myxobolidae</taxon>
        <taxon>Thelohanellus</taxon>
    </lineage>
</organism>
<dbReference type="Proteomes" id="UP000031668">
    <property type="component" value="Unassembled WGS sequence"/>
</dbReference>
<name>A0A0C2I8Z2_THEKT</name>
<evidence type="ECO:0000256" key="1">
    <source>
        <dbReference type="SAM" id="SignalP"/>
    </source>
</evidence>
<keyword evidence="1" id="KW-0732">Signal</keyword>
<comment type="caution">
    <text evidence="2">The sequence shown here is derived from an EMBL/GenBank/DDBJ whole genome shotgun (WGS) entry which is preliminary data.</text>
</comment>
<feature type="signal peptide" evidence="1">
    <location>
        <begin position="1"/>
        <end position="23"/>
    </location>
</feature>
<sequence>MAQLFVITVAKLLMVMVKYGCYGKFHPVNDEELKLFKNKGNSGLKCVDIYHLKLLESSPKVMVKTKIESGVYFLFKVTTINSEIKNDDVITPLLLMEVWRGLPPDYVVEVTYLGTECQVE</sequence>
<feature type="chain" id="PRO_5002162266" description="Cystatin domain-containing protein" evidence="1">
    <location>
        <begin position="24"/>
        <end position="120"/>
    </location>
</feature>